<gene>
    <name evidence="1" type="ORF">I0C86_01630</name>
</gene>
<keyword evidence="2" id="KW-1185">Reference proteome</keyword>
<reference evidence="1 2" key="1">
    <citation type="submission" date="2020-11" db="EMBL/GenBank/DDBJ databases">
        <title>A novel isolate from a Black sea contaminated sediment with potential to produce alkanes: Plantactinospora alkalitolerans sp. nov.</title>
        <authorList>
            <person name="Carro L."/>
            <person name="Veyisoglu A."/>
            <person name="Guven K."/>
            <person name="Schumann P."/>
            <person name="Klenk H.-P."/>
            <person name="Sahin N."/>
        </authorList>
    </citation>
    <scope>NUCLEOTIDE SEQUENCE [LARGE SCALE GENOMIC DNA]</scope>
    <source>
        <strain evidence="1 2">S1510</strain>
    </source>
</reference>
<name>A0ABS0GNE1_9ACTN</name>
<organism evidence="1 2">
    <name type="scientific">Plantactinospora alkalitolerans</name>
    <dbReference type="NCBI Taxonomy" id="2789879"/>
    <lineage>
        <taxon>Bacteria</taxon>
        <taxon>Bacillati</taxon>
        <taxon>Actinomycetota</taxon>
        <taxon>Actinomycetes</taxon>
        <taxon>Micromonosporales</taxon>
        <taxon>Micromonosporaceae</taxon>
        <taxon>Plantactinospora</taxon>
    </lineage>
</organism>
<evidence type="ECO:0000313" key="2">
    <source>
        <dbReference type="Proteomes" id="UP000638560"/>
    </source>
</evidence>
<sequence length="166" mass="18109">MSGHLAAGVLVDADVVLVPNPPKRLFAPDLDAEILVFPVDLEPRLAVEAPPIWKWGRFAVGDRGPLAMTAKLGRPSIYSAQIGRADAAALAAEVARADGDLWEALRRQRIIPEGIDQVGPDLLARAGELELAQREPRRADHRFDSLEQLTTGFCVLFCFCEPHGPR</sequence>
<dbReference type="EMBL" id="JADPUN010000036">
    <property type="protein sequence ID" value="MBF9127702.1"/>
    <property type="molecule type" value="Genomic_DNA"/>
</dbReference>
<proteinExistence type="predicted"/>
<dbReference type="RefSeq" id="WP_196199377.1">
    <property type="nucleotide sequence ID" value="NZ_JADPUN010000036.1"/>
</dbReference>
<evidence type="ECO:0000313" key="1">
    <source>
        <dbReference type="EMBL" id="MBF9127702.1"/>
    </source>
</evidence>
<accession>A0ABS0GNE1</accession>
<protein>
    <submittedName>
        <fullName evidence="1">Uncharacterized protein</fullName>
    </submittedName>
</protein>
<comment type="caution">
    <text evidence="1">The sequence shown here is derived from an EMBL/GenBank/DDBJ whole genome shotgun (WGS) entry which is preliminary data.</text>
</comment>
<dbReference type="Proteomes" id="UP000638560">
    <property type="component" value="Unassembled WGS sequence"/>
</dbReference>